<proteinExistence type="predicted"/>
<name>A0A9W7JHG0_HIBTR</name>
<dbReference type="PANTHER" id="PTHR35121:SF2">
    <property type="entry name" value="SWIM-TYPE DOMAIN-CONTAINING PROTEIN"/>
    <property type="match status" value="1"/>
</dbReference>
<gene>
    <name evidence="1" type="ORF">HRI_005232800</name>
</gene>
<sequence length="113" mass="12167">MAAGAADGLFRSLYEGCISGSNIGVEQRPYHRNCRCALHDKSLRNCPHAFPKSKSVSYPIRRGWSEGCLAMSMASTTSSCHSSPSMSVAWGGKRRLGPCKEEEEDGLLGTGEV</sequence>
<reference evidence="1" key="1">
    <citation type="submission" date="2023-05" db="EMBL/GenBank/DDBJ databases">
        <title>Genome and transcriptome analyses reveal genes involved in the formation of fine ridges on petal epidermal cells in Hibiscus trionum.</title>
        <authorList>
            <person name="Koshimizu S."/>
            <person name="Masuda S."/>
            <person name="Ishii T."/>
            <person name="Shirasu K."/>
            <person name="Hoshino A."/>
            <person name="Arita M."/>
        </authorList>
    </citation>
    <scope>NUCLEOTIDE SEQUENCE</scope>
    <source>
        <strain evidence="1">Hamamatsu line</strain>
    </source>
</reference>
<dbReference type="EMBL" id="BSYR01000078">
    <property type="protein sequence ID" value="GMJ15636.1"/>
    <property type="molecule type" value="Genomic_DNA"/>
</dbReference>
<dbReference type="AlphaFoldDB" id="A0A9W7JHG0"/>
<accession>A0A9W7JHG0</accession>
<dbReference type="Proteomes" id="UP001165190">
    <property type="component" value="Unassembled WGS sequence"/>
</dbReference>
<comment type="caution">
    <text evidence="1">The sequence shown here is derived from an EMBL/GenBank/DDBJ whole genome shotgun (WGS) entry which is preliminary data.</text>
</comment>
<evidence type="ECO:0000313" key="2">
    <source>
        <dbReference type="Proteomes" id="UP001165190"/>
    </source>
</evidence>
<keyword evidence="2" id="KW-1185">Reference proteome</keyword>
<dbReference type="OrthoDB" id="1696465at2759"/>
<evidence type="ECO:0000313" key="1">
    <source>
        <dbReference type="EMBL" id="GMJ15636.1"/>
    </source>
</evidence>
<protein>
    <submittedName>
        <fullName evidence="1">Uncharacterized protein</fullName>
    </submittedName>
</protein>
<dbReference type="PANTHER" id="PTHR35121">
    <property type="entry name" value="HOMEODOMAIN PROTEIN 8, PUTATIVE-RELATED"/>
    <property type="match status" value="1"/>
</dbReference>
<organism evidence="1 2">
    <name type="scientific">Hibiscus trionum</name>
    <name type="common">Flower of an hour</name>
    <dbReference type="NCBI Taxonomy" id="183268"/>
    <lineage>
        <taxon>Eukaryota</taxon>
        <taxon>Viridiplantae</taxon>
        <taxon>Streptophyta</taxon>
        <taxon>Embryophyta</taxon>
        <taxon>Tracheophyta</taxon>
        <taxon>Spermatophyta</taxon>
        <taxon>Magnoliopsida</taxon>
        <taxon>eudicotyledons</taxon>
        <taxon>Gunneridae</taxon>
        <taxon>Pentapetalae</taxon>
        <taxon>rosids</taxon>
        <taxon>malvids</taxon>
        <taxon>Malvales</taxon>
        <taxon>Malvaceae</taxon>
        <taxon>Malvoideae</taxon>
        <taxon>Hibiscus</taxon>
    </lineage>
</organism>